<dbReference type="InterPro" id="IPR036249">
    <property type="entry name" value="Thioredoxin-like_sf"/>
</dbReference>
<dbReference type="GO" id="GO:0006749">
    <property type="term" value="P:glutathione metabolic process"/>
    <property type="evidence" value="ECO:0007669"/>
    <property type="project" value="InterPro"/>
</dbReference>
<proteinExistence type="inferred from homology"/>
<evidence type="ECO:0000256" key="3">
    <source>
        <dbReference type="ARBA" id="ARBA00047960"/>
    </source>
</evidence>
<evidence type="ECO:0000259" key="6">
    <source>
        <dbReference type="PROSITE" id="PS50405"/>
    </source>
</evidence>
<dbReference type="PANTHER" id="PTHR11260">
    <property type="entry name" value="GLUTATHIONE S-TRANSFERASE, GST, SUPERFAMILY, GST DOMAIN CONTAINING"/>
    <property type="match status" value="1"/>
</dbReference>
<comment type="catalytic activity">
    <reaction evidence="3">
        <text>RX + glutathione = an S-substituted glutathione + a halide anion + H(+)</text>
        <dbReference type="Rhea" id="RHEA:16437"/>
        <dbReference type="ChEBI" id="CHEBI:15378"/>
        <dbReference type="ChEBI" id="CHEBI:16042"/>
        <dbReference type="ChEBI" id="CHEBI:17792"/>
        <dbReference type="ChEBI" id="CHEBI:57925"/>
        <dbReference type="ChEBI" id="CHEBI:90779"/>
        <dbReference type="EC" id="2.5.1.18"/>
    </reaction>
</comment>
<gene>
    <name evidence="7" type="ORF">LUZ61_019572</name>
</gene>
<sequence>MSIDRDQNSLQHTHPQVKMAQDELKLLGAWASSFVIRVRMMLEEKGLSYEYIEQDVFNKSELLLKHNPVHKKVPVLIHGDHDICESLVILQYIDEKWSGTGPPFLPIDPYDRAIARFWAVYIDDKLLSSFIGILKAATEEAKAEKIADTHAALEQLEGSFKKCSAGKAFFGGDSIGYLDVTLGSLLGWIKTAERISGAKLLDEAKVPLLVDWAKRFLALDCAKKTIPTVERIEKYARELQATRWKVSTAN</sequence>
<evidence type="ECO:0000256" key="4">
    <source>
        <dbReference type="RuleBase" id="RU003494"/>
    </source>
</evidence>
<dbReference type="CDD" id="cd03185">
    <property type="entry name" value="GST_C_Tau"/>
    <property type="match status" value="1"/>
</dbReference>
<dbReference type="CDD" id="cd03058">
    <property type="entry name" value="GST_N_Tau"/>
    <property type="match status" value="1"/>
</dbReference>
<dbReference type="InterPro" id="IPR010987">
    <property type="entry name" value="Glutathione-S-Trfase_C-like"/>
</dbReference>
<reference evidence="7 8" key="1">
    <citation type="journal article" date="2022" name="Cell">
        <title>Repeat-based holocentromeres influence genome architecture and karyotype evolution.</title>
        <authorList>
            <person name="Hofstatter P.G."/>
            <person name="Thangavel G."/>
            <person name="Lux T."/>
            <person name="Neumann P."/>
            <person name="Vondrak T."/>
            <person name="Novak P."/>
            <person name="Zhang M."/>
            <person name="Costa L."/>
            <person name="Castellani M."/>
            <person name="Scott A."/>
            <person name="Toegelov H."/>
            <person name="Fuchs J."/>
            <person name="Mata-Sucre Y."/>
            <person name="Dias Y."/>
            <person name="Vanzela A.L.L."/>
            <person name="Huettel B."/>
            <person name="Almeida C.C.S."/>
            <person name="Simkova H."/>
            <person name="Souza G."/>
            <person name="Pedrosa-Harand A."/>
            <person name="Macas J."/>
            <person name="Mayer K.F.X."/>
            <person name="Houben A."/>
            <person name="Marques A."/>
        </authorList>
    </citation>
    <scope>NUCLEOTIDE SEQUENCE [LARGE SCALE GENOMIC DNA]</scope>
    <source>
        <strain evidence="7">RhyTen1mFocal</strain>
    </source>
</reference>
<accession>A0AAD6EN01</accession>
<dbReference type="PANTHER" id="PTHR11260:SF773">
    <property type="entry name" value="GLUTATHIONE S-TRANSFERASE U26"/>
    <property type="match status" value="1"/>
</dbReference>
<evidence type="ECO:0000313" key="8">
    <source>
        <dbReference type="Proteomes" id="UP001210211"/>
    </source>
</evidence>
<dbReference type="SFLD" id="SFLDG00358">
    <property type="entry name" value="Main_(cytGST)"/>
    <property type="match status" value="1"/>
</dbReference>
<keyword evidence="8" id="KW-1185">Reference proteome</keyword>
<evidence type="ECO:0000256" key="2">
    <source>
        <dbReference type="ARBA" id="ARBA00022679"/>
    </source>
</evidence>
<protein>
    <recommendedName>
        <fullName evidence="1">glutathione transferase</fullName>
        <ecNumber evidence="1">2.5.1.18</ecNumber>
    </recommendedName>
</protein>
<dbReference type="SUPFAM" id="SSF52833">
    <property type="entry name" value="Thioredoxin-like"/>
    <property type="match status" value="1"/>
</dbReference>
<dbReference type="Pfam" id="PF02798">
    <property type="entry name" value="GST_N"/>
    <property type="match status" value="1"/>
</dbReference>
<dbReference type="AlphaFoldDB" id="A0AAD6EN01"/>
<dbReference type="PROSITE" id="PS50405">
    <property type="entry name" value="GST_CTER"/>
    <property type="match status" value="1"/>
</dbReference>
<dbReference type="InterPro" id="IPR036282">
    <property type="entry name" value="Glutathione-S-Trfase_C_sf"/>
</dbReference>
<dbReference type="InterPro" id="IPR045074">
    <property type="entry name" value="GST_C_Tau"/>
</dbReference>
<feature type="domain" description="GST N-terminal" evidence="5">
    <location>
        <begin position="22"/>
        <end position="101"/>
    </location>
</feature>
<dbReference type="SUPFAM" id="SSF47616">
    <property type="entry name" value="GST C-terminal domain-like"/>
    <property type="match status" value="1"/>
</dbReference>
<dbReference type="InterPro" id="IPR004046">
    <property type="entry name" value="GST_C"/>
</dbReference>
<dbReference type="FunFam" id="3.40.30.10:FF:000014">
    <property type="entry name" value="Tau class glutathione S-transferase"/>
    <property type="match status" value="1"/>
</dbReference>
<evidence type="ECO:0000256" key="1">
    <source>
        <dbReference type="ARBA" id="ARBA00012452"/>
    </source>
</evidence>
<evidence type="ECO:0000313" key="7">
    <source>
        <dbReference type="EMBL" id="KAJ3690408.1"/>
    </source>
</evidence>
<dbReference type="Gene3D" id="1.20.1050.10">
    <property type="match status" value="1"/>
</dbReference>
<dbReference type="GO" id="GO:0005737">
    <property type="term" value="C:cytoplasm"/>
    <property type="evidence" value="ECO:0007669"/>
    <property type="project" value="TreeGrafter"/>
</dbReference>
<dbReference type="EMBL" id="JAMRDG010000002">
    <property type="protein sequence ID" value="KAJ3690408.1"/>
    <property type="molecule type" value="Genomic_DNA"/>
</dbReference>
<dbReference type="PROSITE" id="PS50404">
    <property type="entry name" value="GST_NTER"/>
    <property type="match status" value="1"/>
</dbReference>
<comment type="similarity">
    <text evidence="4">Belongs to the GST superfamily.</text>
</comment>
<dbReference type="Proteomes" id="UP001210211">
    <property type="component" value="Unassembled WGS sequence"/>
</dbReference>
<dbReference type="EC" id="2.5.1.18" evidence="1"/>
<dbReference type="InterPro" id="IPR045073">
    <property type="entry name" value="Omega/Tau-like"/>
</dbReference>
<dbReference type="InterPro" id="IPR004045">
    <property type="entry name" value="Glutathione_S-Trfase_N"/>
</dbReference>
<name>A0AAD6EN01_9POAL</name>
<dbReference type="GO" id="GO:0004364">
    <property type="term" value="F:glutathione transferase activity"/>
    <property type="evidence" value="ECO:0007669"/>
    <property type="project" value="UniProtKB-EC"/>
</dbReference>
<dbReference type="SFLD" id="SFLDG01152">
    <property type="entry name" value="Main.3:_Omega-_and_Tau-like"/>
    <property type="match status" value="1"/>
</dbReference>
<feature type="domain" description="GST C-terminal" evidence="6">
    <location>
        <begin position="108"/>
        <end position="236"/>
    </location>
</feature>
<dbReference type="Pfam" id="PF00043">
    <property type="entry name" value="GST_C"/>
    <property type="match status" value="1"/>
</dbReference>
<dbReference type="FunFam" id="1.20.1050.10:FF:000023">
    <property type="entry name" value="Probable glutathione S-transferase GSTU6"/>
    <property type="match status" value="1"/>
</dbReference>
<organism evidence="7 8">
    <name type="scientific">Rhynchospora tenuis</name>
    <dbReference type="NCBI Taxonomy" id="198213"/>
    <lineage>
        <taxon>Eukaryota</taxon>
        <taxon>Viridiplantae</taxon>
        <taxon>Streptophyta</taxon>
        <taxon>Embryophyta</taxon>
        <taxon>Tracheophyta</taxon>
        <taxon>Spermatophyta</taxon>
        <taxon>Magnoliopsida</taxon>
        <taxon>Liliopsida</taxon>
        <taxon>Poales</taxon>
        <taxon>Cyperaceae</taxon>
        <taxon>Cyperoideae</taxon>
        <taxon>Rhynchosporeae</taxon>
        <taxon>Rhynchospora</taxon>
    </lineage>
</organism>
<comment type="caution">
    <text evidence="7">The sequence shown here is derived from an EMBL/GenBank/DDBJ whole genome shotgun (WGS) entry which is preliminary data.</text>
</comment>
<evidence type="ECO:0000259" key="5">
    <source>
        <dbReference type="PROSITE" id="PS50404"/>
    </source>
</evidence>
<dbReference type="Gene3D" id="3.40.30.10">
    <property type="entry name" value="Glutaredoxin"/>
    <property type="match status" value="1"/>
</dbReference>
<dbReference type="SFLD" id="SFLDS00019">
    <property type="entry name" value="Glutathione_Transferase_(cytos"/>
    <property type="match status" value="1"/>
</dbReference>
<dbReference type="InterPro" id="IPR040079">
    <property type="entry name" value="Glutathione_S-Trfase"/>
</dbReference>
<keyword evidence="2" id="KW-0808">Transferase</keyword>